<sequence length="229" mass="24849">MQKNILIIGSSSRIGREVIKLSASQGDNIYATSRSPIDISVKQFFQLDPNEDLSELDSLPESIDALVYFPGSISLKSIQRMSISDIREDFRINFEGAFHIIKKVLPNLKKADGASVVFVSSVAANTGMTFHSSIAASKAALEGFARSLSAELAPRVAVNCIAPSLTDTPMAEHLINNENKLKSSEDRHPLNAIGDPESVAKVIYNLFSAKENWITGQTINIDGGLSTLR</sequence>
<dbReference type="SUPFAM" id="SSF51735">
    <property type="entry name" value="NAD(P)-binding Rossmann-fold domains"/>
    <property type="match status" value="1"/>
</dbReference>
<dbReference type="InterPro" id="IPR036291">
    <property type="entry name" value="NAD(P)-bd_dom_sf"/>
</dbReference>
<dbReference type="InterPro" id="IPR051122">
    <property type="entry name" value="SDR_DHRS6-like"/>
</dbReference>
<dbReference type="GO" id="GO:0016491">
    <property type="term" value="F:oxidoreductase activity"/>
    <property type="evidence" value="ECO:0007669"/>
    <property type="project" value="UniProtKB-KW"/>
</dbReference>
<dbReference type="Proteomes" id="UP000319023">
    <property type="component" value="Unassembled WGS sequence"/>
</dbReference>
<dbReference type="EMBL" id="SHBN01000005">
    <property type="protein sequence ID" value="RZO12385.1"/>
    <property type="molecule type" value="Genomic_DNA"/>
</dbReference>
<accession>A0A520LTT7</accession>
<dbReference type="PRINTS" id="PR00081">
    <property type="entry name" value="GDHRDH"/>
</dbReference>
<protein>
    <submittedName>
        <fullName evidence="3">SDR family oxidoreductase</fullName>
    </submittedName>
</protein>
<name>A0A520LTT7_9GAMM</name>
<dbReference type="AlphaFoldDB" id="A0A520LTT7"/>
<dbReference type="PANTHER" id="PTHR43477">
    <property type="entry name" value="DIHYDROANTICAPSIN 7-DEHYDROGENASE"/>
    <property type="match status" value="1"/>
</dbReference>
<evidence type="ECO:0000313" key="3">
    <source>
        <dbReference type="EMBL" id="RZO12385.1"/>
    </source>
</evidence>
<keyword evidence="2" id="KW-0560">Oxidoreductase</keyword>
<proteinExistence type="inferred from homology"/>
<dbReference type="CDD" id="cd05233">
    <property type="entry name" value="SDR_c"/>
    <property type="match status" value="1"/>
</dbReference>
<reference evidence="3 4" key="1">
    <citation type="submission" date="2019-02" db="EMBL/GenBank/DDBJ databases">
        <title>Prokaryotic population dynamics and viral predation in marine succession experiment using metagenomics: the confinement effect.</title>
        <authorList>
            <person name="Haro-Moreno J.M."/>
            <person name="Rodriguez-Valera F."/>
            <person name="Lopez-Perez M."/>
        </authorList>
    </citation>
    <scope>NUCLEOTIDE SEQUENCE [LARGE SCALE GENOMIC DNA]</scope>
    <source>
        <strain evidence="3">MED-G168</strain>
    </source>
</reference>
<comment type="similarity">
    <text evidence="1">Belongs to the short-chain dehydrogenases/reductases (SDR) family.</text>
</comment>
<dbReference type="PANTHER" id="PTHR43477:SF1">
    <property type="entry name" value="DIHYDROANTICAPSIN 7-DEHYDROGENASE"/>
    <property type="match status" value="1"/>
</dbReference>
<dbReference type="InterPro" id="IPR002347">
    <property type="entry name" value="SDR_fam"/>
</dbReference>
<evidence type="ECO:0000256" key="2">
    <source>
        <dbReference type="ARBA" id="ARBA00023002"/>
    </source>
</evidence>
<evidence type="ECO:0000256" key="1">
    <source>
        <dbReference type="ARBA" id="ARBA00006484"/>
    </source>
</evidence>
<comment type="caution">
    <text evidence="3">The sequence shown here is derived from an EMBL/GenBank/DDBJ whole genome shotgun (WGS) entry which is preliminary data.</text>
</comment>
<gene>
    <name evidence="3" type="ORF">EVB01_00585</name>
</gene>
<evidence type="ECO:0000313" key="4">
    <source>
        <dbReference type="Proteomes" id="UP000319023"/>
    </source>
</evidence>
<dbReference type="Gene3D" id="3.40.50.720">
    <property type="entry name" value="NAD(P)-binding Rossmann-like Domain"/>
    <property type="match status" value="1"/>
</dbReference>
<dbReference type="Pfam" id="PF13561">
    <property type="entry name" value="adh_short_C2"/>
    <property type="match status" value="1"/>
</dbReference>
<organism evidence="3 4">
    <name type="scientific">SAR86 cluster bacterium</name>
    <dbReference type="NCBI Taxonomy" id="2030880"/>
    <lineage>
        <taxon>Bacteria</taxon>
        <taxon>Pseudomonadati</taxon>
        <taxon>Pseudomonadota</taxon>
        <taxon>Gammaproteobacteria</taxon>
        <taxon>SAR86 cluster</taxon>
    </lineage>
</organism>